<evidence type="ECO:0000313" key="3">
    <source>
        <dbReference type="Proteomes" id="UP000094070"/>
    </source>
</evidence>
<dbReference type="Pfam" id="PF08818">
    <property type="entry name" value="DUF1801"/>
    <property type="match status" value="1"/>
</dbReference>
<comment type="caution">
    <text evidence="2">The sequence shown here is derived from an EMBL/GenBank/DDBJ whole genome shotgun (WGS) entry which is preliminary data.</text>
</comment>
<evidence type="ECO:0000313" key="2">
    <source>
        <dbReference type="EMBL" id="OEF29512.1"/>
    </source>
</evidence>
<protein>
    <recommendedName>
        <fullName evidence="1">YdhG-like domain-containing protein</fullName>
    </recommendedName>
</protein>
<sequence length="134" mass="15433">MESNVQLKFNLYPEPIQPLLFAIRALIFDIAAEQNLGDIEETLKWGEPSYLVKTGSTVRIDWKPKSPDQYFIFFNCKTKLIDTFRELHSDVLEFQGNRAIVLNVNSPLPISVIRQCLELSLNYKRVKHLPLLGA</sequence>
<organism evidence="2 3">
    <name type="scientific">Vibrio rumoiensis 1S-45</name>
    <dbReference type="NCBI Taxonomy" id="1188252"/>
    <lineage>
        <taxon>Bacteria</taxon>
        <taxon>Pseudomonadati</taxon>
        <taxon>Pseudomonadota</taxon>
        <taxon>Gammaproteobacteria</taxon>
        <taxon>Vibrionales</taxon>
        <taxon>Vibrionaceae</taxon>
        <taxon>Vibrio</taxon>
    </lineage>
</organism>
<dbReference type="OrthoDB" id="328972at2"/>
<dbReference type="SUPFAM" id="SSF159888">
    <property type="entry name" value="YdhG-like"/>
    <property type="match status" value="1"/>
</dbReference>
<dbReference type="eggNOG" id="COG5646">
    <property type="taxonomic scope" value="Bacteria"/>
</dbReference>
<gene>
    <name evidence="2" type="ORF">A1QC_14070</name>
</gene>
<proteinExistence type="predicted"/>
<dbReference type="Proteomes" id="UP000094070">
    <property type="component" value="Unassembled WGS sequence"/>
</dbReference>
<accession>A0A1E5E660</accession>
<reference evidence="2 3" key="1">
    <citation type="journal article" date="2012" name="Science">
        <title>Ecological populations of bacteria act as socially cohesive units of antibiotic production and resistance.</title>
        <authorList>
            <person name="Cordero O.X."/>
            <person name="Wildschutte H."/>
            <person name="Kirkup B."/>
            <person name="Proehl S."/>
            <person name="Ngo L."/>
            <person name="Hussain F."/>
            <person name="Le Roux F."/>
            <person name="Mincer T."/>
            <person name="Polz M.F."/>
        </authorList>
    </citation>
    <scope>NUCLEOTIDE SEQUENCE [LARGE SCALE GENOMIC DNA]</scope>
    <source>
        <strain evidence="2 3">1S-45</strain>
    </source>
</reference>
<dbReference type="AlphaFoldDB" id="A0A1E5E660"/>
<evidence type="ECO:0000259" key="1">
    <source>
        <dbReference type="Pfam" id="PF08818"/>
    </source>
</evidence>
<name>A0A1E5E660_9VIBR</name>
<dbReference type="RefSeq" id="WP_017024698.1">
    <property type="nucleotide sequence ID" value="NZ_AJYK02000007.1"/>
</dbReference>
<dbReference type="EMBL" id="AJYK02000007">
    <property type="protein sequence ID" value="OEF29512.1"/>
    <property type="molecule type" value="Genomic_DNA"/>
</dbReference>
<feature type="domain" description="YdhG-like" evidence="1">
    <location>
        <begin position="20"/>
        <end position="118"/>
    </location>
</feature>
<dbReference type="STRING" id="1188252.A1QC_14070"/>
<dbReference type="InterPro" id="IPR014922">
    <property type="entry name" value="YdhG-like"/>
</dbReference>
<keyword evidence="3" id="KW-1185">Reference proteome</keyword>